<evidence type="ECO:0000256" key="1">
    <source>
        <dbReference type="ARBA" id="ARBA00001974"/>
    </source>
</evidence>
<dbReference type="InterPro" id="IPR012675">
    <property type="entry name" value="Beta-grasp_dom_sf"/>
</dbReference>
<evidence type="ECO:0000256" key="11">
    <source>
        <dbReference type="SAM" id="Phobius"/>
    </source>
</evidence>
<dbReference type="PANTHER" id="PTHR47354:SF6">
    <property type="entry name" value="NADH OXIDOREDUCTASE HCR"/>
    <property type="match status" value="1"/>
</dbReference>
<dbReference type="RefSeq" id="WP_139012102.1">
    <property type="nucleotide sequence ID" value="NZ_VBSN01000034.1"/>
</dbReference>
<protein>
    <submittedName>
        <fullName evidence="14">2Fe-2S iron-sulfur cluster binding domain-containing protein</fullName>
    </submittedName>
</protein>
<keyword evidence="4" id="KW-0479">Metal-binding</keyword>
<comment type="cofactor">
    <cofactor evidence="1">
        <name>FAD</name>
        <dbReference type="ChEBI" id="CHEBI:57692"/>
    </cofactor>
</comment>
<evidence type="ECO:0000256" key="6">
    <source>
        <dbReference type="ARBA" id="ARBA00023002"/>
    </source>
</evidence>
<dbReference type="InterPro" id="IPR017927">
    <property type="entry name" value="FAD-bd_FR_type"/>
</dbReference>
<dbReference type="InterPro" id="IPR001433">
    <property type="entry name" value="OxRdtase_FAD/NAD-bd"/>
</dbReference>
<keyword evidence="6" id="KW-0560">Oxidoreductase</keyword>
<keyword evidence="2" id="KW-0285">Flavoprotein</keyword>
<keyword evidence="15" id="KW-1185">Reference proteome</keyword>
<feature type="region of interest" description="Disordered" evidence="10">
    <location>
        <begin position="31"/>
        <end position="67"/>
    </location>
</feature>
<feature type="transmembrane region" description="Helical" evidence="11">
    <location>
        <begin position="203"/>
        <end position="224"/>
    </location>
</feature>
<feature type="region of interest" description="Disordered" evidence="10">
    <location>
        <begin position="238"/>
        <end position="287"/>
    </location>
</feature>
<dbReference type="OrthoDB" id="9801223at2"/>
<dbReference type="Pfam" id="PF00175">
    <property type="entry name" value="NAD_binding_1"/>
    <property type="match status" value="1"/>
</dbReference>
<evidence type="ECO:0000259" key="13">
    <source>
        <dbReference type="PROSITE" id="PS51384"/>
    </source>
</evidence>
<keyword evidence="11" id="KW-1133">Transmembrane helix</keyword>
<evidence type="ECO:0000256" key="7">
    <source>
        <dbReference type="ARBA" id="ARBA00023004"/>
    </source>
</evidence>
<feature type="domain" description="FAD-binding FR-type" evidence="13">
    <location>
        <begin position="288"/>
        <end position="395"/>
    </location>
</feature>
<dbReference type="SUPFAM" id="SSF54292">
    <property type="entry name" value="2Fe-2S ferredoxin-like"/>
    <property type="match status" value="1"/>
</dbReference>
<dbReference type="InterPro" id="IPR006058">
    <property type="entry name" value="2Fe2S_fd_BS"/>
</dbReference>
<comment type="caution">
    <text evidence="14">The sequence shown here is derived from an EMBL/GenBank/DDBJ whole genome shotgun (WGS) entry which is preliminary data.</text>
</comment>
<keyword evidence="7" id="KW-0408">Iron</keyword>
<evidence type="ECO:0000313" key="14">
    <source>
        <dbReference type="EMBL" id="KAA6439650.1"/>
    </source>
</evidence>
<dbReference type="AlphaFoldDB" id="A0A5M8QX54"/>
<dbReference type="Gene3D" id="3.10.20.30">
    <property type="match status" value="1"/>
</dbReference>
<evidence type="ECO:0000259" key="12">
    <source>
        <dbReference type="PROSITE" id="PS51085"/>
    </source>
</evidence>
<keyword evidence="11" id="KW-0472">Membrane</keyword>
<keyword evidence="8" id="KW-0411">Iron-sulfur</keyword>
<keyword evidence="3" id="KW-0001">2Fe-2S</keyword>
<dbReference type="PROSITE" id="PS51085">
    <property type="entry name" value="2FE2S_FER_2"/>
    <property type="match status" value="1"/>
</dbReference>
<dbReference type="InterPro" id="IPR039261">
    <property type="entry name" value="FNR_nucleotide-bd"/>
</dbReference>
<dbReference type="PANTHER" id="PTHR47354">
    <property type="entry name" value="NADH OXIDOREDUCTASE HCR"/>
    <property type="match status" value="1"/>
</dbReference>
<feature type="compositionally biased region" description="Basic and acidic residues" evidence="10">
    <location>
        <begin position="31"/>
        <end position="40"/>
    </location>
</feature>
<comment type="similarity">
    <text evidence="9">In the N-terminal section; belongs to the FAD-binding oxidoreductase type 6 family.</text>
</comment>
<dbReference type="SUPFAM" id="SSF52343">
    <property type="entry name" value="Ferredoxin reductase-like, C-terminal NADP-linked domain"/>
    <property type="match status" value="1"/>
</dbReference>
<name>A0A5M8QX54_9BACT</name>
<evidence type="ECO:0000256" key="2">
    <source>
        <dbReference type="ARBA" id="ARBA00022630"/>
    </source>
</evidence>
<dbReference type="EMBL" id="VBSN01000034">
    <property type="protein sequence ID" value="KAA6439650.1"/>
    <property type="molecule type" value="Genomic_DNA"/>
</dbReference>
<dbReference type="GO" id="GO:0016491">
    <property type="term" value="F:oxidoreductase activity"/>
    <property type="evidence" value="ECO:0007669"/>
    <property type="project" value="UniProtKB-KW"/>
</dbReference>
<dbReference type="GO" id="GO:0046872">
    <property type="term" value="F:metal ion binding"/>
    <property type="evidence" value="ECO:0007669"/>
    <property type="project" value="UniProtKB-KW"/>
</dbReference>
<dbReference type="SUPFAM" id="SSF63380">
    <property type="entry name" value="Riboflavin synthase domain-like"/>
    <property type="match status" value="1"/>
</dbReference>
<dbReference type="CDD" id="cd06217">
    <property type="entry name" value="FNR_iron_sulfur_binding_3"/>
    <property type="match status" value="1"/>
</dbReference>
<evidence type="ECO:0000256" key="4">
    <source>
        <dbReference type="ARBA" id="ARBA00022723"/>
    </source>
</evidence>
<evidence type="ECO:0000313" key="15">
    <source>
        <dbReference type="Proteomes" id="UP000323994"/>
    </source>
</evidence>
<dbReference type="Pfam" id="PF00970">
    <property type="entry name" value="FAD_binding_6"/>
    <property type="match status" value="1"/>
</dbReference>
<dbReference type="Proteomes" id="UP000323994">
    <property type="component" value="Unassembled WGS sequence"/>
</dbReference>
<evidence type="ECO:0000256" key="9">
    <source>
        <dbReference type="ARBA" id="ARBA00061434"/>
    </source>
</evidence>
<evidence type="ECO:0000256" key="3">
    <source>
        <dbReference type="ARBA" id="ARBA00022714"/>
    </source>
</evidence>
<dbReference type="InterPro" id="IPR008333">
    <property type="entry name" value="Cbr1-like_FAD-bd_dom"/>
</dbReference>
<evidence type="ECO:0000256" key="5">
    <source>
        <dbReference type="ARBA" id="ARBA00022827"/>
    </source>
</evidence>
<dbReference type="PROSITE" id="PS51384">
    <property type="entry name" value="FAD_FR"/>
    <property type="match status" value="1"/>
</dbReference>
<feature type="domain" description="2Fe-2S ferredoxin-type" evidence="12">
    <location>
        <begin position="582"/>
        <end position="666"/>
    </location>
</feature>
<dbReference type="InterPro" id="IPR017938">
    <property type="entry name" value="Riboflavin_synthase-like_b-brl"/>
</dbReference>
<keyword evidence="5" id="KW-0274">FAD</keyword>
<proteinExistence type="inferred from homology"/>
<dbReference type="Gene3D" id="2.40.30.10">
    <property type="entry name" value="Translation factors"/>
    <property type="match status" value="1"/>
</dbReference>
<evidence type="ECO:0000256" key="8">
    <source>
        <dbReference type="ARBA" id="ARBA00023014"/>
    </source>
</evidence>
<organism evidence="14 15">
    <name type="scientific">Dyadobacter flavalbus</name>
    <dbReference type="NCBI Taxonomy" id="2579942"/>
    <lineage>
        <taxon>Bacteria</taxon>
        <taxon>Pseudomonadati</taxon>
        <taxon>Bacteroidota</taxon>
        <taxon>Cytophagia</taxon>
        <taxon>Cytophagales</taxon>
        <taxon>Spirosomataceae</taxon>
        <taxon>Dyadobacter</taxon>
    </lineage>
</organism>
<reference evidence="14 15" key="1">
    <citation type="submission" date="2019-05" db="EMBL/GenBank/DDBJ databases">
        <authorList>
            <person name="Qu J.-H."/>
        </authorList>
    </citation>
    <scope>NUCLEOTIDE SEQUENCE [LARGE SCALE GENOMIC DNA]</scope>
    <source>
        <strain evidence="14 15">NS28</strain>
    </source>
</reference>
<dbReference type="InterPro" id="IPR036010">
    <property type="entry name" value="2Fe-2S_ferredoxin-like_sf"/>
</dbReference>
<dbReference type="InterPro" id="IPR001041">
    <property type="entry name" value="2Fe-2S_ferredoxin-type"/>
</dbReference>
<dbReference type="PROSITE" id="PS00197">
    <property type="entry name" value="2FE2S_FER_1"/>
    <property type="match status" value="1"/>
</dbReference>
<dbReference type="GO" id="GO:0051537">
    <property type="term" value="F:2 iron, 2 sulfur cluster binding"/>
    <property type="evidence" value="ECO:0007669"/>
    <property type="project" value="UniProtKB-KW"/>
</dbReference>
<gene>
    <name evidence="14" type="ORF">FEM33_11110</name>
</gene>
<evidence type="ECO:0000256" key="10">
    <source>
        <dbReference type="SAM" id="MobiDB-lite"/>
    </source>
</evidence>
<accession>A0A5M8QX54</accession>
<dbReference type="Pfam" id="PF00111">
    <property type="entry name" value="Fer2"/>
    <property type="match status" value="1"/>
</dbReference>
<keyword evidence="11" id="KW-0812">Transmembrane</keyword>
<dbReference type="InterPro" id="IPR050415">
    <property type="entry name" value="MRET"/>
</dbReference>
<dbReference type="CDD" id="cd00207">
    <property type="entry name" value="fer2"/>
    <property type="match status" value="1"/>
</dbReference>
<sequence>MKLSSFVNSIAFVVTISIIAFAAIAQTPDEHASHHPDKATADTSASKNKMATAKDAGAAMKDTGAGNMAGGMGDGMGDMMKGMGKPTNKEMYPVLMQANELTPEKRREINQLANKQITEGNAMLNVGLKQLSGATRLQDLQAMKEANQQIRRGQIIMESGLEGQRSLAENIDPRLTALQWFNREMNLKTIENAKKHSFMGLSWFHYITMFLLTAFAVTMVWMYFHKMKRANELVEKLSGNSKNNVPPPGSDKSGAAPPSDKPGANTAIPPDKAGATPAVNPANAPSKPNSWTGTLLVAEIFVETPNVKTYRLTDPAGKKLPFNFFPGQFITVTINPAGVPVKRSYTIASSPTHTEYCEITVKHEEKGTVSHYMHNEVHIGELMQFTAPSGKFTFTETHADSAVFIGGGVGLTPMMSAVRYLTDHSWKGEIYFFLTCKNESSIIFREELLYLQKRYPNLHVFFVLSQQQGAAGVDFIPGHITKEIIAERVPDIATRMIHICGPKPMMDAVKLMMDSLKVPKENVMLEIFAGPPVTKTTPQSVLPPVRPLEENQAGQAVATPGEEETAIQENENPVLPQEGTGGVVTFTKSNKTAILTADKSILEASEDAGINIDYSCRVGTCGVCKITLISGKVTMDIKDALTEDEKAQNIILACQAKATEAVSVDA</sequence>
<dbReference type="PRINTS" id="PR00410">
    <property type="entry name" value="PHEHYDRXLASE"/>
</dbReference>
<feature type="transmembrane region" description="Helical" evidence="11">
    <location>
        <begin position="6"/>
        <end position="25"/>
    </location>
</feature>
<dbReference type="Gene3D" id="3.40.50.80">
    <property type="entry name" value="Nucleotide-binding domain of ferredoxin-NADP reductase (FNR) module"/>
    <property type="match status" value="1"/>
</dbReference>